<feature type="domain" description="Large ribosomal subunit protein bL25 L25" evidence="7">
    <location>
        <begin position="5"/>
        <end position="98"/>
    </location>
</feature>
<feature type="domain" description="Large ribosomal subunit protein bL25 beta" evidence="8">
    <location>
        <begin position="107"/>
        <end position="188"/>
    </location>
</feature>
<dbReference type="NCBIfam" id="NF004139">
    <property type="entry name" value="PRK05618.4-2"/>
    <property type="match status" value="1"/>
</dbReference>
<name>A0A1I4UR40_9BACT</name>
<dbReference type="InterPro" id="IPR001021">
    <property type="entry name" value="Ribosomal_bL25_long"/>
</dbReference>
<organism evidence="9 10">
    <name type="scientific">Thermodesulforhabdus norvegica</name>
    <dbReference type="NCBI Taxonomy" id="39841"/>
    <lineage>
        <taxon>Bacteria</taxon>
        <taxon>Pseudomonadati</taxon>
        <taxon>Thermodesulfobacteriota</taxon>
        <taxon>Syntrophobacteria</taxon>
        <taxon>Syntrophobacterales</taxon>
        <taxon>Thermodesulforhabdaceae</taxon>
        <taxon>Thermodesulforhabdus</taxon>
    </lineage>
</organism>
<dbReference type="PANTHER" id="PTHR33284:SF1">
    <property type="entry name" value="RIBOSOMAL PROTEIN L25_GLN-TRNA SYNTHETASE, ANTI-CODON-BINDING DOMAIN-CONTAINING PROTEIN"/>
    <property type="match status" value="1"/>
</dbReference>
<feature type="region of interest" description="Disordered" evidence="6">
    <location>
        <begin position="185"/>
        <end position="209"/>
    </location>
</feature>
<keyword evidence="10" id="KW-1185">Reference proteome</keyword>
<dbReference type="RefSeq" id="WP_093395380.1">
    <property type="nucleotide sequence ID" value="NZ_FOUU01000006.1"/>
</dbReference>
<feature type="compositionally biased region" description="Acidic residues" evidence="6">
    <location>
        <begin position="189"/>
        <end position="209"/>
    </location>
</feature>
<evidence type="ECO:0000256" key="1">
    <source>
        <dbReference type="ARBA" id="ARBA00022730"/>
    </source>
</evidence>
<evidence type="ECO:0000259" key="7">
    <source>
        <dbReference type="Pfam" id="PF01386"/>
    </source>
</evidence>
<dbReference type="Pfam" id="PF14693">
    <property type="entry name" value="Ribosomal_TL5_C"/>
    <property type="match status" value="1"/>
</dbReference>
<evidence type="ECO:0000313" key="9">
    <source>
        <dbReference type="EMBL" id="SFM91432.1"/>
    </source>
</evidence>
<dbReference type="InterPro" id="IPR020057">
    <property type="entry name" value="Ribosomal_bL25_b-dom"/>
</dbReference>
<dbReference type="CDD" id="cd00495">
    <property type="entry name" value="Ribosomal_L25_TL5_CTC"/>
    <property type="match status" value="1"/>
</dbReference>
<dbReference type="GO" id="GO:0003735">
    <property type="term" value="F:structural constituent of ribosome"/>
    <property type="evidence" value="ECO:0007669"/>
    <property type="project" value="InterPro"/>
</dbReference>
<dbReference type="Gene3D" id="2.40.240.10">
    <property type="entry name" value="Ribosomal Protein L25, Chain P"/>
    <property type="match status" value="1"/>
</dbReference>
<sequence length="209" mass="22950">MAWELVAEERRVSGKGAARKLRRMDKIPGVVYGPAVDKPLPVIVPGNKLKKLIYEFGEETKVVDLVIKQVDGGERREQVIIKDIQVHPYRRMLLHADFYALAADQDVDVDVPVEIVGEAKGVKKGGVLNVVLHSLLIRCLPKDIPEKIEVDVSELDIGDVIHVEDIKDRFSFKILSAMDAPIVAVTPPEGEEAPAEGESEEEGGEASGE</sequence>
<dbReference type="SUPFAM" id="SSF50715">
    <property type="entry name" value="Ribosomal protein L25-like"/>
    <property type="match status" value="1"/>
</dbReference>
<dbReference type="EMBL" id="FOUU01000006">
    <property type="protein sequence ID" value="SFM91432.1"/>
    <property type="molecule type" value="Genomic_DNA"/>
</dbReference>
<dbReference type="InterPro" id="IPR029751">
    <property type="entry name" value="Ribosomal_L25_dom"/>
</dbReference>
<comment type="similarity">
    <text evidence="5">Belongs to the bacterial ribosomal protein bL25 family. CTC subfamily.</text>
</comment>
<gene>
    <name evidence="5" type="primary">rplY</name>
    <name evidence="5" type="synonym">ctc</name>
    <name evidence="9" type="ORF">SAMN05660836_01953</name>
</gene>
<accession>A0A1I4UR40</accession>
<evidence type="ECO:0000259" key="8">
    <source>
        <dbReference type="Pfam" id="PF14693"/>
    </source>
</evidence>
<dbReference type="HAMAP" id="MF_01334">
    <property type="entry name" value="Ribosomal_bL25_CTC"/>
    <property type="match status" value="1"/>
</dbReference>
<dbReference type="AlphaFoldDB" id="A0A1I4UR40"/>
<dbReference type="PANTHER" id="PTHR33284">
    <property type="entry name" value="RIBOSOMAL PROTEIN L25/GLN-TRNA SYNTHETASE, ANTI-CODON-BINDING DOMAIN-CONTAINING PROTEIN"/>
    <property type="match status" value="1"/>
</dbReference>
<keyword evidence="3 5" id="KW-0689">Ribosomal protein</keyword>
<evidence type="ECO:0000256" key="4">
    <source>
        <dbReference type="ARBA" id="ARBA00023274"/>
    </source>
</evidence>
<proteinExistence type="inferred from homology"/>
<evidence type="ECO:0000256" key="6">
    <source>
        <dbReference type="SAM" id="MobiDB-lite"/>
    </source>
</evidence>
<dbReference type="Pfam" id="PF01386">
    <property type="entry name" value="Ribosomal_L25p"/>
    <property type="match status" value="1"/>
</dbReference>
<dbReference type="InterPro" id="IPR011035">
    <property type="entry name" value="Ribosomal_bL25/Gln-tRNA_synth"/>
</dbReference>
<comment type="subunit">
    <text evidence="5">Part of the 50S ribosomal subunit; part of the 5S rRNA/L5/L18/L25 subcomplex. Contacts the 5S rRNA. Binds to the 5S rRNA independently of L5 and L18.</text>
</comment>
<dbReference type="InterPro" id="IPR037121">
    <property type="entry name" value="Ribosomal_bL25_C"/>
</dbReference>
<evidence type="ECO:0000256" key="3">
    <source>
        <dbReference type="ARBA" id="ARBA00022980"/>
    </source>
</evidence>
<comment type="function">
    <text evidence="5">This is one of the proteins that binds to the 5S RNA in the ribosome where it forms part of the central protuberance.</text>
</comment>
<evidence type="ECO:0000313" key="10">
    <source>
        <dbReference type="Proteomes" id="UP000199611"/>
    </source>
</evidence>
<dbReference type="OrthoDB" id="9786489at2"/>
<keyword evidence="1 5" id="KW-0699">rRNA-binding</keyword>
<dbReference type="Proteomes" id="UP000199611">
    <property type="component" value="Unassembled WGS sequence"/>
</dbReference>
<dbReference type="InterPro" id="IPR020930">
    <property type="entry name" value="Ribosomal_uL5_bac-type"/>
</dbReference>
<evidence type="ECO:0000256" key="5">
    <source>
        <dbReference type="HAMAP-Rule" id="MF_01334"/>
    </source>
</evidence>
<keyword evidence="2 5" id="KW-0694">RNA-binding</keyword>
<dbReference type="GO" id="GO:0008097">
    <property type="term" value="F:5S rRNA binding"/>
    <property type="evidence" value="ECO:0007669"/>
    <property type="project" value="InterPro"/>
</dbReference>
<keyword evidence="4 5" id="KW-0687">Ribonucleoprotein</keyword>
<dbReference type="NCBIfam" id="TIGR00731">
    <property type="entry name" value="bL25_bact_ctc"/>
    <property type="match status" value="1"/>
</dbReference>
<dbReference type="GO" id="GO:0022625">
    <property type="term" value="C:cytosolic large ribosomal subunit"/>
    <property type="evidence" value="ECO:0007669"/>
    <property type="project" value="TreeGrafter"/>
</dbReference>
<protein>
    <recommendedName>
        <fullName evidence="5">Large ribosomal subunit protein bL25</fullName>
    </recommendedName>
    <alternativeName>
        <fullName evidence="5">General stress protein CTC</fullName>
    </alternativeName>
</protein>
<dbReference type="InterPro" id="IPR020056">
    <property type="entry name" value="Rbsml_bL25/Gln-tRNA_synth_N"/>
</dbReference>
<reference evidence="9 10" key="1">
    <citation type="submission" date="2016-10" db="EMBL/GenBank/DDBJ databases">
        <authorList>
            <person name="de Groot N.N."/>
        </authorList>
    </citation>
    <scope>NUCLEOTIDE SEQUENCE [LARGE SCALE GENOMIC DNA]</scope>
    <source>
        <strain evidence="9 10">DSM 9990</strain>
    </source>
</reference>
<dbReference type="GO" id="GO:0006412">
    <property type="term" value="P:translation"/>
    <property type="evidence" value="ECO:0007669"/>
    <property type="project" value="UniProtKB-UniRule"/>
</dbReference>
<dbReference type="STRING" id="39841.SAMN05660836_01953"/>
<evidence type="ECO:0000256" key="2">
    <source>
        <dbReference type="ARBA" id="ARBA00022884"/>
    </source>
</evidence>
<dbReference type="Gene3D" id="2.170.120.20">
    <property type="entry name" value="Ribosomal protein L25, beta domain"/>
    <property type="match status" value="1"/>
</dbReference>